<gene>
    <name evidence="16" type="ORF">bsdtw1_00801</name>
</gene>
<feature type="transmembrane region" description="Helical" evidence="14">
    <location>
        <begin position="21"/>
        <end position="42"/>
    </location>
</feature>
<dbReference type="InterPro" id="IPR005467">
    <property type="entry name" value="His_kinase_dom"/>
</dbReference>
<dbReference type="SMART" id="SM00388">
    <property type="entry name" value="HisKA"/>
    <property type="match status" value="1"/>
</dbReference>
<dbReference type="CDD" id="cd16922">
    <property type="entry name" value="HATPase_EvgS-ArcB-TorS-like"/>
    <property type="match status" value="1"/>
</dbReference>
<dbReference type="InterPro" id="IPR036097">
    <property type="entry name" value="HisK_dim/P_sf"/>
</dbReference>
<dbReference type="InterPro" id="IPR050736">
    <property type="entry name" value="Sensor_HK_Regulatory"/>
</dbReference>
<keyword evidence="17" id="KW-1185">Reference proteome</keyword>
<protein>
    <recommendedName>
        <fullName evidence="3">histidine kinase</fullName>
        <ecNumber evidence="3">2.7.13.3</ecNumber>
    </recommendedName>
</protein>
<dbReference type="AlphaFoldDB" id="A0A6V8SDH3"/>
<dbReference type="GO" id="GO:0000155">
    <property type="term" value="F:phosphorelay sensor kinase activity"/>
    <property type="evidence" value="ECO:0007669"/>
    <property type="project" value="InterPro"/>
</dbReference>
<dbReference type="Pfam" id="PF02518">
    <property type="entry name" value="HATPase_c"/>
    <property type="match status" value="1"/>
</dbReference>
<comment type="subcellular location">
    <subcellularLocation>
        <location evidence="2">Cell membrane</location>
        <topology evidence="2">Multi-pass membrane protein</topology>
    </subcellularLocation>
</comment>
<dbReference type="CDD" id="cd12914">
    <property type="entry name" value="PDC1_DGC_like"/>
    <property type="match status" value="1"/>
</dbReference>
<evidence type="ECO:0000313" key="16">
    <source>
        <dbReference type="EMBL" id="GFP74746.1"/>
    </source>
</evidence>
<organism evidence="16 17">
    <name type="scientific">Clostridium fungisolvens</name>
    <dbReference type="NCBI Taxonomy" id="1604897"/>
    <lineage>
        <taxon>Bacteria</taxon>
        <taxon>Bacillati</taxon>
        <taxon>Bacillota</taxon>
        <taxon>Clostridia</taxon>
        <taxon>Eubacteriales</taxon>
        <taxon>Clostridiaceae</taxon>
        <taxon>Clostridium</taxon>
    </lineage>
</organism>
<dbReference type="Proteomes" id="UP000580568">
    <property type="component" value="Unassembled WGS sequence"/>
</dbReference>
<evidence type="ECO:0000256" key="11">
    <source>
        <dbReference type="ARBA" id="ARBA00022989"/>
    </source>
</evidence>
<dbReference type="SUPFAM" id="SSF47384">
    <property type="entry name" value="Homodimeric domain of signal transducing histidine kinase"/>
    <property type="match status" value="1"/>
</dbReference>
<dbReference type="SUPFAM" id="SSF55874">
    <property type="entry name" value="ATPase domain of HSP90 chaperone/DNA topoisomerase II/histidine kinase"/>
    <property type="match status" value="1"/>
</dbReference>
<dbReference type="GO" id="GO:0005524">
    <property type="term" value="F:ATP binding"/>
    <property type="evidence" value="ECO:0007669"/>
    <property type="project" value="UniProtKB-KW"/>
</dbReference>
<keyword evidence="12" id="KW-0902">Two-component regulatory system</keyword>
<dbReference type="InterPro" id="IPR003661">
    <property type="entry name" value="HisK_dim/P_dom"/>
</dbReference>
<dbReference type="InterPro" id="IPR033479">
    <property type="entry name" value="dCache_1"/>
</dbReference>
<evidence type="ECO:0000256" key="7">
    <source>
        <dbReference type="ARBA" id="ARBA00022692"/>
    </source>
</evidence>
<comment type="catalytic activity">
    <reaction evidence="1">
        <text>ATP + protein L-histidine = ADP + protein N-phospho-L-histidine.</text>
        <dbReference type="EC" id="2.7.13.3"/>
    </reaction>
</comment>
<evidence type="ECO:0000256" key="6">
    <source>
        <dbReference type="ARBA" id="ARBA00022679"/>
    </source>
</evidence>
<accession>A0A6V8SDH3</accession>
<keyword evidence="4" id="KW-1003">Cell membrane</keyword>
<evidence type="ECO:0000256" key="12">
    <source>
        <dbReference type="ARBA" id="ARBA00023012"/>
    </source>
</evidence>
<dbReference type="Gene3D" id="3.30.450.20">
    <property type="entry name" value="PAS domain"/>
    <property type="match status" value="1"/>
</dbReference>
<reference evidence="16 17" key="1">
    <citation type="submission" date="2020-07" db="EMBL/GenBank/DDBJ databases">
        <title>A new beta-1,3-glucan-decomposing anaerobic bacterium isolated from anoxic soil subjected to biological soil disinfestation.</title>
        <authorList>
            <person name="Ueki A."/>
            <person name="Tonouchi A."/>
        </authorList>
    </citation>
    <scope>NUCLEOTIDE SEQUENCE [LARGE SCALE GENOMIC DNA]</scope>
    <source>
        <strain evidence="16 17">TW1</strain>
    </source>
</reference>
<keyword evidence="11 14" id="KW-1133">Transmembrane helix</keyword>
<dbReference type="PANTHER" id="PTHR43711:SF26">
    <property type="entry name" value="SENSOR HISTIDINE KINASE RCSC"/>
    <property type="match status" value="1"/>
</dbReference>
<dbReference type="Pfam" id="PF00512">
    <property type="entry name" value="HisKA"/>
    <property type="match status" value="1"/>
</dbReference>
<keyword evidence="13 14" id="KW-0472">Membrane</keyword>
<dbReference type="InterPro" id="IPR036890">
    <property type="entry name" value="HATPase_C_sf"/>
</dbReference>
<dbReference type="PRINTS" id="PR00344">
    <property type="entry name" value="BCTRLSENSOR"/>
</dbReference>
<keyword evidence="5" id="KW-0597">Phosphoprotein</keyword>
<dbReference type="PANTHER" id="PTHR43711">
    <property type="entry name" value="TWO-COMPONENT HISTIDINE KINASE"/>
    <property type="match status" value="1"/>
</dbReference>
<name>A0A6V8SDH3_9CLOT</name>
<dbReference type="EC" id="2.7.13.3" evidence="3"/>
<dbReference type="EMBL" id="BLZR01000001">
    <property type="protein sequence ID" value="GFP74746.1"/>
    <property type="molecule type" value="Genomic_DNA"/>
</dbReference>
<sequence>MDKKVKRGQVMKKRKHRLVGMTRKLFILIFITLIPLTFLVVYEIKSNFTSSINQELNSSQDYCEAISSSFTNYITKVWTNQYSIGLSMALNTKWTQSDIEKFMNAVLPYDNGIFSYTWLKPNGDVVTSTSAGVRGKNISDRDYVQAIMQGKDKVIGDLRYAANGYDLIIPVARAIRVNGVLQGIIISNIDIKRLDSVLPARRTGKSSKYGLIDKNGRIVYANDIKGLSYDQRIIPKNSNAWKALNGEVYRYSFKISDLEGAKQVGVDYPIKDIGWSCYVTSPISQITGIQIKRVKNDLMALILVYTVSFIIAFLIGRQHIYSINKIKDVTNKALYKDENYKTDCKGIDEYEEVVDAFNQITEGYNQKINEVEEYSNLKANFMATMSHELKTPLNIILGCVQLMEIQVIENESFKKYLKILKQNSFRLLRLINNFIDINKIEVENLTLNLVNDNIIRVIEDISLSIVEYTNLKNIGIIFDTEVEEKYMAFDHDKIERIVLNLLSNSIKFTESGGVIAINIYDKDDHIVVSVKDNGIGIPKEMQRKIFDRFVQVDSTLRRRAEGSGIGLSLVKSLVELHEGSISVKSEVGIGSEFIIELPVKQVEKNQKASIEGSLSNVEKIKIEFSDIYT</sequence>
<feature type="domain" description="Histidine kinase" evidence="15">
    <location>
        <begin position="384"/>
        <end position="601"/>
    </location>
</feature>
<feature type="transmembrane region" description="Helical" evidence="14">
    <location>
        <begin position="298"/>
        <end position="316"/>
    </location>
</feature>
<dbReference type="FunFam" id="3.30.565.10:FF:000037">
    <property type="entry name" value="Hybrid sensor histidine kinase/response regulator"/>
    <property type="match status" value="1"/>
</dbReference>
<evidence type="ECO:0000256" key="13">
    <source>
        <dbReference type="ARBA" id="ARBA00023136"/>
    </source>
</evidence>
<proteinExistence type="predicted"/>
<evidence type="ECO:0000256" key="1">
    <source>
        <dbReference type="ARBA" id="ARBA00000085"/>
    </source>
</evidence>
<evidence type="ECO:0000256" key="9">
    <source>
        <dbReference type="ARBA" id="ARBA00022777"/>
    </source>
</evidence>
<keyword evidence="10" id="KW-0067">ATP-binding</keyword>
<evidence type="ECO:0000256" key="8">
    <source>
        <dbReference type="ARBA" id="ARBA00022741"/>
    </source>
</evidence>
<evidence type="ECO:0000256" key="10">
    <source>
        <dbReference type="ARBA" id="ARBA00022840"/>
    </source>
</evidence>
<keyword evidence="8" id="KW-0547">Nucleotide-binding</keyword>
<dbReference type="InterPro" id="IPR004358">
    <property type="entry name" value="Sig_transdc_His_kin-like_C"/>
</dbReference>
<evidence type="ECO:0000256" key="2">
    <source>
        <dbReference type="ARBA" id="ARBA00004651"/>
    </source>
</evidence>
<evidence type="ECO:0000256" key="3">
    <source>
        <dbReference type="ARBA" id="ARBA00012438"/>
    </source>
</evidence>
<dbReference type="Pfam" id="PF02743">
    <property type="entry name" value="dCache_1"/>
    <property type="match status" value="1"/>
</dbReference>
<dbReference type="InterPro" id="IPR003594">
    <property type="entry name" value="HATPase_dom"/>
</dbReference>
<keyword evidence="9 16" id="KW-0418">Kinase</keyword>
<comment type="caution">
    <text evidence="16">The sequence shown here is derived from an EMBL/GenBank/DDBJ whole genome shotgun (WGS) entry which is preliminary data.</text>
</comment>
<evidence type="ECO:0000256" key="5">
    <source>
        <dbReference type="ARBA" id="ARBA00022553"/>
    </source>
</evidence>
<dbReference type="PROSITE" id="PS50109">
    <property type="entry name" value="HIS_KIN"/>
    <property type="match status" value="1"/>
</dbReference>
<dbReference type="CDD" id="cd00082">
    <property type="entry name" value="HisKA"/>
    <property type="match status" value="1"/>
</dbReference>
<dbReference type="GO" id="GO:0005886">
    <property type="term" value="C:plasma membrane"/>
    <property type="evidence" value="ECO:0007669"/>
    <property type="project" value="UniProtKB-SubCell"/>
</dbReference>
<dbReference type="SMART" id="SM00387">
    <property type="entry name" value="HATPase_c"/>
    <property type="match status" value="1"/>
</dbReference>
<evidence type="ECO:0000256" key="4">
    <source>
        <dbReference type="ARBA" id="ARBA00022475"/>
    </source>
</evidence>
<evidence type="ECO:0000259" key="15">
    <source>
        <dbReference type="PROSITE" id="PS50109"/>
    </source>
</evidence>
<dbReference type="Gene3D" id="1.10.287.130">
    <property type="match status" value="1"/>
</dbReference>
<dbReference type="Gene3D" id="3.30.565.10">
    <property type="entry name" value="Histidine kinase-like ATPase, C-terminal domain"/>
    <property type="match status" value="1"/>
</dbReference>
<evidence type="ECO:0000313" key="17">
    <source>
        <dbReference type="Proteomes" id="UP000580568"/>
    </source>
</evidence>
<keyword evidence="7 14" id="KW-0812">Transmembrane</keyword>
<evidence type="ECO:0000256" key="14">
    <source>
        <dbReference type="SAM" id="Phobius"/>
    </source>
</evidence>
<keyword evidence="6" id="KW-0808">Transferase</keyword>